<proteinExistence type="predicted"/>
<dbReference type="SMART" id="SM00448">
    <property type="entry name" value="REC"/>
    <property type="match status" value="1"/>
</dbReference>
<feature type="domain" description="Response regulatory" evidence="3">
    <location>
        <begin position="7"/>
        <end position="123"/>
    </location>
</feature>
<accession>A0A2M6WHG1</accession>
<gene>
    <name evidence="4" type="ORF">COU08_03715</name>
</gene>
<dbReference type="Gene3D" id="3.40.50.2300">
    <property type="match status" value="1"/>
</dbReference>
<dbReference type="InterPro" id="IPR050595">
    <property type="entry name" value="Bact_response_regulator"/>
</dbReference>
<name>A0A2M6WHG1_9BACT</name>
<dbReference type="SUPFAM" id="SSF52172">
    <property type="entry name" value="CheY-like"/>
    <property type="match status" value="1"/>
</dbReference>
<comment type="caution">
    <text evidence="4">The sequence shown here is derived from an EMBL/GenBank/DDBJ whole genome shotgun (WGS) entry which is preliminary data.</text>
</comment>
<dbReference type="Proteomes" id="UP000228635">
    <property type="component" value="Unassembled WGS sequence"/>
</dbReference>
<dbReference type="PROSITE" id="PS50110">
    <property type="entry name" value="RESPONSE_REGULATORY"/>
    <property type="match status" value="1"/>
</dbReference>
<dbReference type="InterPro" id="IPR001789">
    <property type="entry name" value="Sig_transdc_resp-reg_receiver"/>
</dbReference>
<evidence type="ECO:0000259" key="3">
    <source>
        <dbReference type="PROSITE" id="PS50110"/>
    </source>
</evidence>
<dbReference type="InterPro" id="IPR011006">
    <property type="entry name" value="CheY-like_superfamily"/>
</dbReference>
<reference evidence="5" key="1">
    <citation type="submission" date="2017-09" db="EMBL/GenBank/DDBJ databases">
        <title>Depth-based differentiation of microbial function through sediment-hosted aquifers and enrichment of novel symbionts in the deep terrestrial subsurface.</title>
        <authorList>
            <person name="Probst A.J."/>
            <person name="Ladd B."/>
            <person name="Jarett J.K."/>
            <person name="Geller-Mcgrath D.E."/>
            <person name="Sieber C.M.K."/>
            <person name="Emerson J.B."/>
            <person name="Anantharaman K."/>
            <person name="Thomas B.C."/>
            <person name="Malmstrom R."/>
            <person name="Stieglmeier M."/>
            <person name="Klingl A."/>
            <person name="Woyke T."/>
            <person name="Ryan C.M."/>
            <person name="Banfield J.F."/>
        </authorList>
    </citation>
    <scope>NUCLEOTIDE SEQUENCE [LARGE SCALE GENOMIC DNA]</scope>
</reference>
<dbReference type="PANTHER" id="PTHR44591">
    <property type="entry name" value="STRESS RESPONSE REGULATOR PROTEIN 1"/>
    <property type="match status" value="1"/>
</dbReference>
<evidence type="ECO:0000313" key="5">
    <source>
        <dbReference type="Proteomes" id="UP000228635"/>
    </source>
</evidence>
<keyword evidence="1 2" id="KW-0597">Phosphoprotein</keyword>
<evidence type="ECO:0000313" key="4">
    <source>
        <dbReference type="EMBL" id="PIT92164.1"/>
    </source>
</evidence>
<evidence type="ECO:0000256" key="2">
    <source>
        <dbReference type="PROSITE-ProRule" id="PRU00169"/>
    </source>
</evidence>
<sequence length="125" mass="13942">MEQPTNRIIIAEDEGFLSKELSDKLEKAGFTVATAKNGVEAMKLMNEERPSLLLLDLMMPEKSGFEVLSEMKSNEGLKEIPVIIISNLGQESDVQRGMQLGAVDYIVKARITMKEVVEKVKAHIH</sequence>
<dbReference type="PANTHER" id="PTHR44591:SF3">
    <property type="entry name" value="RESPONSE REGULATORY DOMAIN-CONTAINING PROTEIN"/>
    <property type="match status" value="1"/>
</dbReference>
<dbReference type="CDD" id="cd17574">
    <property type="entry name" value="REC_OmpR"/>
    <property type="match status" value="1"/>
</dbReference>
<evidence type="ECO:0000256" key="1">
    <source>
        <dbReference type="ARBA" id="ARBA00022553"/>
    </source>
</evidence>
<organism evidence="4 5">
    <name type="scientific">Candidatus Harrisonbacteria bacterium CG10_big_fil_rev_8_21_14_0_10_42_17</name>
    <dbReference type="NCBI Taxonomy" id="1974584"/>
    <lineage>
        <taxon>Bacteria</taxon>
        <taxon>Candidatus Harrisoniibacteriota</taxon>
    </lineage>
</organism>
<dbReference type="AlphaFoldDB" id="A0A2M6WHG1"/>
<dbReference type="GO" id="GO:0000160">
    <property type="term" value="P:phosphorelay signal transduction system"/>
    <property type="evidence" value="ECO:0007669"/>
    <property type="project" value="InterPro"/>
</dbReference>
<protein>
    <submittedName>
        <fullName evidence="4">Response regulator</fullName>
    </submittedName>
</protein>
<dbReference type="EMBL" id="PFBA01000032">
    <property type="protein sequence ID" value="PIT92164.1"/>
    <property type="molecule type" value="Genomic_DNA"/>
</dbReference>
<feature type="modified residue" description="4-aspartylphosphate" evidence="2">
    <location>
        <position position="56"/>
    </location>
</feature>
<dbReference type="Pfam" id="PF00072">
    <property type="entry name" value="Response_reg"/>
    <property type="match status" value="1"/>
</dbReference>